<gene>
    <name evidence="1" type="ORF">SAMN05216553_112203</name>
</gene>
<evidence type="ECO:0000313" key="2">
    <source>
        <dbReference type="Proteomes" id="UP000199623"/>
    </source>
</evidence>
<dbReference type="Proteomes" id="UP000199623">
    <property type="component" value="Unassembled WGS sequence"/>
</dbReference>
<accession>A0A1G7XSK5</accession>
<dbReference type="AlphaFoldDB" id="A0A1G7XSK5"/>
<evidence type="ECO:0000313" key="1">
    <source>
        <dbReference type="EMBL" id="SDG87202.1"/>
    </source>
</evidence>
<reference evidence="2" key="1">
    <citation type="submission" date="2016-10" db="EMBL/GenBank/DDBJ databases">
        <authorList>
            <person name="Varghese N."/>
            <person name="Submissions S."/>
        </authorList>
    </citation>
    <scope>NUCLEOTIDE SEQUENCE [LARGE SCALE GENOMIC DNA]</scope>
    <source>
        <strain evidence="2">CGMCC 4.3506</strain>
    </source>
</reference>
<dbReference type="EMBL" id="FNCC01000012">
    <property type="protein sequence ID" value="SDG87202.1"/>
    <property type="molecule type" value="Genomic_DNA"/>
</dbReference>
<name>A0A1G7XSK5_9PSEU</name>
<proteinExistence type="predicted"/>
<keyword evidence="2" id="KW-1185">Reference proteome</keyword>
<sequence length="108" mass="12097">MPHMTVTDIATWGTAAHVRAALERELEGALVEVPHDDEAPRWAFGEALRRSLVLRQNHPFDVVALGLPDLLRYRDLVAGSEVTLRATKIDAYFVRKDGSAEQYVPETE</sequence>
<organism evidence="1 2">
    <name type="scientific">Lentzea fradiae</name>
    <dbReference type="NCBI Taxonomy" id="200378"/>
    <lineage>
        <taxon>Bacteria</taxon>
        <taxon>Bacillati</taxon>
        <taxon>Actinomycetota</taxon>
        <taxon>Actinomycetes</taxon>
        <taxon>Pseudonocardiales</taxon>
        <taxon>Pseudonocardiaceae</taxon>
        <taxon>Lentzea</taxon>
    </lineage>
</organism>
<protein>
    <submittedName>
        <fullName evidence="1">Uncharacterized protein</fullName>
    </submittedName>
</protein>